<gene>
    <name evidence="5" type="ORF">SAMN05192553_11356</name>
</gene>
<evidence type="ECO:0000256" key="1">
    <source>
        <dbReference type="ARBA" id="ARBA00022553"/>
    </source>
</evidence>
<reference evidence="6" key="1">
    <citation type="submission" date="2016-10" db="EMBL/GenBank/DDBJ databases">
        <authorList>
            <person name="Varghese N."/>
            <person name="Submissions S."/>
        </authorList>
    </citation>
    <scope>NUCLEOTIDE SEQUENCE [LARGE SCALE GENOMIC DNA]</scope>
    <source>
        <strain evidence="6">IBRC-M 10761</strain>
    </source>
</reference>
<dbReference type="PRINTS" id="PR00113">
    <property type="entry name" value="ALKPHPHTASE"/>
</dbReference>
<keyword evidence="3" id="KW-0479">Metal-binding</keyword>
<feature type="binding site" evidence="3">
    <location>
        <position position="510"/>
    </location>
    <ligand>
        <name>Zn(2+)</name>
        <dbReference type="ChEBI" id="CHEBI:29105"/>
        <label>2</label>
    </ligand>
</feature>
<comment type="cofactor">
    <cofactor evidence="3">
        <name>Zn(2+)</name>
        <dbReference type="ChEBI" id="CHEBI:29105"/>
    </cofactor>
    <text evidence="3">Binds 2 Zn(2+) ions.</text>
</comment>
<keyword evidence="3" id="KW-0862">Zinc</keyword>
<dbReference type="CDD" id="cd16012">
    <property type="entry name" value="ALP"/>
    <property type="match status" value="1"/>
</dbReference>
<dbReference type="InterPro" id="IPR017946">
    <property type="entry name" value="PLC-like_Pdiesterase_TIM-brl"/>
</dbReference>
<feature type="binding site" evidence="3">
    <location>
        <position position="501"/>
    </location>
    <ligand>
        <name>Mg(2+)</name>
        <dbReference type="ChEBI" id="CHEBI:18420"/>
    </ligand>
</feature>
<evidence type="ECO:0000313" key="5">
    <source>
        <dbReference type="EMBL" id="SEJ79055.1"/>
    </source>
</evidence>
<feature type="binding site" evidence="3">
    <location>
        <position position="548"/>
    </location>
    <ligand>
        <name>Zn(2+)</name>
        <dbReference type="ChEBI" id="CHEBI:29105"/>
        <label>2</label>
    </ligand>
</feature>
<evidence type="ECO:0000313" key="6">
    <source>
        <dbReference type="Proteomes" id="UP000199403"/>
    </source>
</evidence>
<feature type="binding site" evidence="3">
    <location>
        <position position="506"/>
    </location>
    <ligand>
        <name>Zn(2+)</name>
        <dbReference type="ChEBI" id="CHEBI:29105"/>
        <label>2</label>
    </ligand>
</feature>
<dbReference type="GO" id="GO:0008081">
    <property type="term" value="F:phosphoric diester hydrolase activity"/>
    <property type="evidence" value="ECO:0007669"/>
    <property type="project" value="InterPro"/>
</dbReference>
<keyword evidence="6" id="KW-1185">Reference proteome</keyword>
<protein>
    <submittedName>
        <fullName evidence="5">Alkaline phosphatase</fullName>
    </submittedName>
</protein>
<dbReference type="SMART" id="SM00098">
    <property type="entry name" value="alkPPc"/>
    <property type="match status" value="1"/>
</dbReference>
<evidence type="ECO:0000256" key="3">
    <source>
        <dbReference type="PIRSR" id="PIRSR601952-2"/>
    </source>
</evidence>
<dbReference type="GO" id="GO:0004035">
    <property type="term" value="F:alkaline phosphatase activity"/>
    <property type="evidence" value="ECO:0007669"/>
    <property type="project" value="TreeGrafter"/>
</dbReference>
<keyword evidence="3" id="KW-0460">Magnesium</keyword>
<feature type="binding site" evidence="3">
    <location>
        <position position="388"/>
    </location>
    <ligand>
        <name>Mg(2+)</name>
        <dbReference type="ChEBI" id="CHEBI:18420"/>
    </ligand>
</feature>
<dbReference type="GO" id="GO:0046872">
    <property type="term" value="F:metal ion binding"/>
    <property type="evidence" value="ECO:0007669"/>
    <property type="project" value="UniProtKB-KW"/>
</dbReference>
<dbReference type="RefSeq" id="WP_092178764.1">
    <property type="nucleotide sequence ID" value="NZ_FNZH01000013.1"/>
</dbReference>
<comment type="cofactor">
    <cofactor evidence="3">
        <name>Mg(2+)</name>
        <dbReference type="ChEBI" id="CHEBI:18420"/>
    </cofactor>
    <text evidence="3">Binds 1 Mg(2+) ion.</text>
</comment>
<dbReference type="OrthoDB" id="9794455at2"/>
<dbReference type="Pfam" id="PF00245">
    <property type="entry name" value="Alk_phosphatase"/>
    <property type="match status" value="2"/>
</dbReference>
<dbReference type="Gene3D" id="3.40.720.10">
    <property type="entry name" value="Alkaline Phosphatase, subunit A"/>
    <property type="match status" value="1"/>
</dbReference>
<feature type="binding site" evidence="3">
    <location>
        <position position="294"/>
    </location>
    <ligand>
        <name>Zn(2+)</name>
        <dbReference type="ChEBI" id="CHEBI:29105"/>
        <label>2</label>
    </ligand>
</feature>
<accession>A0A1H7C0C4</accession>
<dbReference type="SUPFAM" id="SSF51695">
    <property type="entry name" value="PLC-like phosphodiesterases"/>
    <property type="match status" value="1"/>
</dbReference>
<keyword evidence="1" id="KW-0597">Phosphoprotein</keyword>
<feature type="active site" description="Phosphoserine intermediate" evidence="2">
    <location>
        <position position="335"/>
    </location>
</feature>
<dbReference type="InterPro" id="IPR017850">
    <property type="entry name" value="Alkaline_phosphatase_core_sf"/>
</dbReference>
<evidence type="ECO:0000256" key="2">
    <source>
        <dbReference type="PIRSR" id="PIRSR601952-1"/>
    </source>
</evidence>
<dbReference type="EMBL" id="FNZH01000013">
    <property type="protein sequence ID" value="SEJ79055.1"/>
    <property type="molecule type" value="Genomic_DNA"/>
</dbReference>
<dbReference type="InterPro" id="IPR001952">
    <property type="entry name" value="Alkaline_phosphatase"/>
</dbReference>
<dbReference type="Gene3D" id="3.20.20.190">
    <property type="entry name" value="Phosphatidylinositol (PI) phosphodiesterase"/>
    <property type="match status" value="1"/>
</dbReference>
<name>A0A1H7C0C4_9BACT</name>
<organism evidence="5 6">
    <name type="scientific">Cyclobacterium xiamenense</name>
    <dbReference type="NCBI Taxonomy" id="1297121"/>
    <lineage>
        <taxon>Bacteria</taxon>
        <taxon>Pseudomonadati</taxon>
        <taxon>Bacteroidota</taxon>
        <taxon>Cytophagia</taxon>
        <taxon>Cytophagales</taxon>
        <taxon>Cyclobacteriaceae</taxon>
        <taxon>Cyclobacterium</taxon>
    </lineage>
</organism>
<dbReference type="InterPro" id="IPR039559">
    <property type="entry name" value="AIM6_PI-PLC-like_dom"/>
</dbReference>
<dbReference type="GO" id="GO:0006629">
    <property type="term" value="P:lipid metabolic process"/>
    <property type="evidence" value="ECO:0007669"/>
    <property type="project" value="InterPro"/>
</dbReference>
<sequence>MKGQKAGYFFPKGLLVIALVFLGFPTRAQEIAIHSHNDYLQEVPFWEAYARGAASIEADVILQNDTLFVAHEVESIRKGHTLRSLYLDPMLQAKRLRLGSLQSFILLVDFKTEAYATMDRLLQEIRGYEELWDDHEHPFVKLVVSGNRPKTEDYGQFPFPIFFDYQSIRDTTDLPLDKIELFSLSFRNFSQWNGKGRLVDADRARIAETIAVAHRYGKPFRFWASPDSKTAWKALHELGVDYINTDQPAAAQAYLSSLSSRLYTHPAPNEIYRPTFASDGSERKVKNVILLIGDGNGLAQISAAMVANGNQLTLTQLKNMGLIKTQAADDFTTDSAAAGTALASGKKAKNRSIGVLPDGSPATNLPEFLVGFDFHSGIITTDQVTGATPAAFFAHQPERDWTEKIATDLAKSPLSLFIGGGKRTFMQDESKGIDQLKQAGFFLASSLSELETHRGSKAGYFAANEGLPTVSQGRRNFLSEATKAGIGFLEAKGNPFFLLIESAFIDSGGHANEVATVIEEGIDFDQAIAEALRFADADGHTLVLITADHETGGITLPQGNTDNRTVELEFSTEDHTGLMVPVFAYGPHSQHFRGVYENTEIFTKITTIISGNPTK</sequence>
<dbReference type="PANTHER" id="PTHR11596">
    <property type="entry name" value="ALKALINE PHOSPHATASE"/>
    <property type="match status" value="1"/>
</dbReference>
<dbReference type="CDD" id="cd08577">
    <property type="entry name" value="PI-PLCc_GDPD_SF_unchar3"/>
    <property type="match status" value="1"/>
</dbReference>
<dbReference type="Pfam" id="PF13653">
    <property type="entry name" value="GDPD_2"/>
    <property type="match status" value="1"/>
</dbReference>
<dbReference type="PANTHER" id="PTHR11596:SF5">
    <property type="entry name" value="ALKALINE PHOSPHATASE"/>
    <property type="match status" value="1"/>
</dbReference>
<comment type="similarity">
    <text evidence="4">Belongs to the alkaline phosphatase family.</text>
</comment>
<proteinExistence type="inferred from homology"/>
<evidence type="ECO:0000256" key="4">
    <source>
        <dbReference type="RuleBase" id="RU003946"/>
    </source>
</evidence>
<dbReference type="SUPFAM" id="SSF53649">
    <property type="entry name" value="Alkaline phosphatase-like"/>
    <property type="match status" value="1"/>
</dbReference>
<feature type="binding site" evidence="3">
    <location>
        <position position="549"/>
    </location>
    <ligand>
        <name>Zn(2+)</name>
        <dbReference type="ChEBI" id="CHEBI:29105"/>
        <label>2</label>
    </ligand>
</feature>
<dbReference type="STRING" id="1416801.SAMN05192553_11356"/>
<dbReference type="AlphaFoldDB" id="A0A1H7C0C4"/>
<feature type="binding site" evidence="3">
    <location>
        <position position="294"/>
    </location>
    <ligand>
        <name>Mg(2+)</name>
        <dbReference type="ChEBI" id="CHEBI:18420"/>
    </ligand>
</feature>
<dbReference type="Proteomes" id="UP000199403">
    <property type="component" value="Unassembled WGS sequence"/>
</dbReference>